<dbReference type="PROSITE" id="PS50943">
    <property type="entry name" value="HTH_CROC1"/>
    <property type="match status" value="1"/>
</dbReference>
<accession>E8V0F0</accession>
<name>E8V0F0_TERSS</name>
<dbReference type="CDD" id="cd00093">
    <property type="entry name" value="HTH_XRE"/>
    <property type="match status" value="1"/>
</dbReference>
<proteinExistence type="predicted"/>
<keyword evidence="2" id="KW-0238">DNA-binding</keyword>
<dbReference type="InterPro" id="IPR052359">
    <property type="entry name" value="HTH-type_reg/antitoxin"/>
</dbReference>
<evidence type="ECO:0000256" key="3">
    <source>
        <dbReference type="ARBA" id="ARBA00023163"/>
    </source>
</evidence>
<dbReference type="PANTHER" id="PTHR36511:SF3">
    <property type="entry name" value="ANTITOXIN HIGA-2"/>
    <property type="match status" value="1"/>
</dbReference>
<dbReference type="HOGENOM" id="CLU_144725_0_0_0"/>
<dbReference type="SUPFAM" id="SSF47413">
    <property type="entry name" value="lambda repressor-like DNA-binding domains"/>
    <property type="match status" value="1"/>
</dbReference>
<dbReference type="PANTHER" id="PTHR36511">
    <property type="entry name" value="MERR FAMILY BACTERIAL REGULATORY PROTEIN"/>
    <property type="match status" value="1"/>
</dbReference>
<protein>
    <submittedName>
        <fullName evidence="5">Transcriptional regulator, XRE family</fullName>
    </submittedName>
</protein>
<dbReference type="EMBL" id="CP002467">
    <property type="protein sequence ID" value="ADV84433.1"/>
    <property type="molecule type" value="Genomic_DNA"/>
</dbReference>
<gene>
    <name evidence="5" type="ordered locus">AciPR4_3681</name>
</gene>
<dbReference type="Proteomes" id="UP000006844">
    <property type="component" value="Chromosome"/>
</dbReference>
<dbReference type="InterPro" id="IPR001387">
    <property type="entry name" value="Cro/C1-type_HTH"/>
</dbReference>
<evidence type="ECO:0000259" key="4">
    <source>
        <dbReference type="PROSITE" id="PS50943"/>
    </source>
</evidence>
<keyword evidence="6" id="KW-1185">Reference proteome</keyword>
<evidence type="ECO:0000313" key="6">
    <source>
        <dbReference type="Proteomes" id="UP000006844"/>
    </source>
</evidence>
<evidence type="ECO:0000313" key="5">
    <source>
        <dbReference type="EMBL" id="ADV84433.1"/>
    </source>
</evidence>
<dbReference type="KEGG" id="tsa:AciPR4_3681"/>
<dbReference type="AlphaFoldDB" id="E8V0F0"/>
<organism evidence="5 6">
    <name type="scientific">Terriglobus saanensis (strain ATCC BAA-1853 / DSM 23119 / SP1PR4)</name>
    <dbReference type="NCBI Taxonomy" id="401053"/>
    <lineage>
        <taxon>Bacteria</taxon>
        <taxon>Pseudomonadati</taxon>
        <taxon>Acidobacteriota</taxon>
        <taxon>Terriglobia</taxon>
        <taxon>Terriglobales</taxon>
        <taxon>Acidobacteriaceae</taxon>
        <taxon>Terriglobus</taxon>
    </lineage>
</organism>
<evidence type="ECO:0000256" key="2">
    <source>
        <dbReference type="ARBA" id="ARBA00023125"/>
    </source>
</evidence>
<dbReference type="GO" id="GO:0003677">
    <property type="term" value="F:DNA binding"/>
    <property type="evidence" value="ECO:0007669"/>
    <property type="project" value="UniProtKB-KW"/>
</dbReference>
<dbReference type="STRING" id="401053.AciPR4_3681"/>
<sequence>MRSKKSAAKNLVYRSKIAAVLHQTAQDFHRAGVMSKRSMREFDESCLTPIRHFKPKDIEALRKREEASQAVFALHLGLSTNLISQWERGEKKPSGASLKLLTLVDKNGLDFVA</sequence>
<keyword evidence="3" id="KW-0804">Transcription</keyword>
<reference evidence="5 6" key="1">
    <citation type="journal article" date="2012" name="Stand. Genomic Sci.">
        <title>Complete genome sequence of Terriglobus saanensis type strain SP1PR4(T), an Acidobacteria from tundra soil.</title>
        <authorList>
            <person name="Rawat S.R."/>
            <person name="Mannisto M.K."/>
            <person name="Starovoytov V."/>
            <person name="Goodwin L."/>
            <person name="Nolan M."/>
            <person name="Hauser L."/>
            <person name="Land M."/>
            <person name="Davenport K.W."/>
            <person name="Woyke T."/>
            <person name="Haggblom M.M."/>
        </authorList>
    </citation>
    <scope>NUCLEOTIDE SEQUENCE</scope>
    <source>
        <strain evidence="6">ATCC BAA-1853 / DSM 23119 / SP1PR4</strain>
    </source>
</reference>
<dbReference type="Gene3D" id="1.10.260.40">
    <property type="entry name" value="lambda repressor-like DNA-binding domains"/>
    <property type="match status" value="1"/>
</dbReference>
<dbReference type="InterPro" id="IPR010982">
    <property type="entry name" value="Lambda_DNA-bd_dom_sf"/>
</dbReference>
<keyword evidence="1" id="KW-0805">Transcription regulation</keyword>
<dbReference type="Pfam" id="PF01381">
    <property type="entry name" value="HTH_3"/>
    <property type="match status" value="1"/>
</dbReference>
<feature type="domain" description="HTH cro/C1-type" evidence="4">
    <location>
        <begin position="58"/>
        <end position="101"/>
    </location>
</feature>
<dbReference type="eggNOG" id="COG2944">
    <property type="taxonomic scope" value="Bacteria"/>
</dbReference>
<evidence type="ECO:0000256" key="1">
    <source>
        <dbReference type="ARBA" id="ARBA00023015"/>
    </source>
</evidence>